<evidence type="ECO:0000256" key="1">
    <source>
        <dbReference type="ARBA" id="ARBA00004123"/>
    </source>
</evidence>
<dbReference type="GO" id="GO:0005634">
    <property type="term" value="C:nucleus"/>
    <property type="evidence" value="ECO:0007669"/>
    <property type="project" value="UniProtKB-SubCell"/>
</dbReference>
<dbReference type="InterPro" id="IPR001138">
    <property type="entry name" value="Zn2Cys6_DnaBD"/>
</dbReference>
<dbReference type="InterPro" id="IPR007219">
    <property type="entry name" value="XnlR_reg_dom"/>
</dbReference>
<dbReference type="Gene3D" id="4.10.240.10">
    <property type="entry name" value="Zn(2)-C6 fungal-type DNA-binding domain"/>
    <property type="match status" value="1"/>
</dbReference>
<keyword evidence="3" id="KW-0805">Transcription regulation</keyword>
<evidence type="ECO:0000256" key="4">
    <source>
        <dbReference type="ARBA" id="ARBA00023125"/>
    </source>
</evidence>
<keyword evidence="5" id="KW-0804">Transcription</keyword>
<dbReference type="PANTHER" id="PTHR47338:SF20">
    <property type="entry name" value="ZN(II)2CYS6 TRANSCRIPTION FACTOR (EUROFUNG)"/>
    <property type="match status" value="1"/>
</dbReference>
<evidence type="ECO:0000256" key="3">
    <source>
        <dbReference type="ARBA" id="ARBA00023015"/>
    </source>
</evidence>
<dbReference type="GO" id="GO:0003677">
    <property type="term" value="F:DNA binding"/>
    <property type="evidence" value="ECO:0007669"/>
    <property type="project" value="UniProtKB-KW"/>
</dbReference>
<dbReference type="SUPFAM" id="SSF57701">
    <property type="entry name" value="Zn2/Cys6 DNA-binding domain"/>
    <property type="match status" value="1"/>
</dbReference>
<dbReference type="GO" id="GO:0000981">
    <property type="term" value="F:DNA-binding transcription factor activity, RNA polymerase II-specific"/>
    <property type="evidence" value="ECO:0007669"/>
    <property type="project" value="InterPro"/>
</dbReference>
<dbReference type="InterPro" id="IPR036864">
    <property type="entry name" value="Zn2-C6_fun-type_DNA-bd_sf"/>
</dbReference>
<dbReference type="GO" id="GO:0008270">
    <property type="term" value="F:zinc ion binding"/>
    <property type="evidence" value="ECO:0007669"/>
    <property type="project" value="InterPro"/>
</dbReference>
<keyword evidence="2" id="KW-0479">Metal-binding</keyword>
<dbReference type="CDD" id="cd00067">
    <property type="entry name" value="GAL4"/>
    <property type="match status" value="1"/>
</dbReference>
<keyword evidence="9" id="KW-1185">Reference proteome</keyword>
<dbReference type="Proteomes" id="UP000509510">
    <property type="component" value="Chromosome I"/>
</dbReference>
<dbReference type="PROSITE" id="PS50048">
    <property type="entry name" value="ZN2_CY6_FUNGAL_2"/>
    <property type="match status" value="1"/>
</dbReference>
<dbReference type="PROSITE" id="PS00463">
    <property type="entry name" value="ZN2_CY6_FUNGAL_1"/>
    <property type="match status" value="1"/>
</dbReference>
<feature type="domain" description="Zn(2)-C6 fungal-type" evidence="7">
    <location>
        <begin position="14"/>
        <end position="44"/>
    </location>
</feature>
<dbReference type="AlphaFoldDB" id="A0A7H8QGS2"/>
<dbReference type="GeneID" id="55987731"/>
<gene>
    <name evidence="8" type="ORF">TRUGW13939_00216</name>
</gene>
<keyword evidence="4" id="KW-0238">DNA-binding</keyword>
<name>A0A7H8QGS2_TALRU</name>
<dbReference type="GO" id="GO:0006351">
    <property type="term" value="P:DNA-templated transcription"/>
    <property type="evidence" value="ECO:0007669"/>
    <property type="project" value="InterPro"/>
</dbReference>
<dbReference type="Pfam" id="PF00172">
    <property type="entry name" value="Zn_clus"/>
    <property type="match status" value="1"/>
</dbReference>
<keyword evidence="6" id="KW-0539">Nucleus</keyword>
<dbReference type="CDD" id="cd12148">
    <property type="entry name" value="fungal_TF_MHR"/>
    <property type="match status" value="1"/>
</dbReference>
<dbReference type="InterPro" id="IPR050815">
    <property type="entry name" value="TF_fung"/>
</dbReference>
<dbReference type="PANTHER" id="PTHR47338">
    <property type="entry name" value="ZN(II)2CYS6 TRANSCRIPTION FACTOR (EUROFUNG)-RELATED"/>
    <property type="match status" value="1"/>
</dbReference>
<dbReference type="RefSeq" id="XP_035339319.1">
    <property type="nucleotide sequence ID" value="XM_035483426.1"/>
</dbReference>
<evidence type="ECO:0000259" key="7">
    <source>
        <dbReference type="PROSITE" id="PS50048"/>
    </source>
</evidence>
<dbReference type="OrthoDB" id="4227208at2759"/>
<dbReference type="SMART" id="SM00066">
    <property type="entry name" value="GAL4"/>
    <property type="match status" value="1"/>
</dbReference>
<evidence type="ECO:0000313" key="8">
    <source>
        <dbReference type="EMBL" id="QKX53140.1"/>
    </source>
</evidence>
<evidence type="ECO:0000256" key="5">
    <source>
        <dbReference type="ARBA" id="ARBA00023163"/>
    </source>
</evidence>
<sequence length="543" mass="61074">MAAVNLDVDLAHHSCLHCRNLKRKCSRELPSCSLCIRLRKRCTYESSKSAVFSRSPQDETQDDLPEQSLLFHLLPSSLAHHPSIIPARTFLDSESSSPTPINVYPHVTIPEKVLGMLGSRHEMHSVYVRYFSVLHKWLPILSQKDTSEDIIDIGPRSKISLVLLALAMKLLTSALKPGEQAMSPLYQETKNLASRIESCGLITLQLVQSIVLLSVYEIGHAIYPAAYLSVSQAARLGTLLGFHNRMKLQIFTKPDTWTLREQERRTWWATLLLDCFVHLGISGLPLASPTPHNGELLPCAEQSWESGSVGFNQPLFLQNLPADAQMGSFAATCQSAHLLGSVIRHRDQTDIDDRGLVLSEAHQLHRALHTLNLYLRRLCFVDQVALEKSHFTAFALCCSARFVLYEIYACNEHYPSSGPRIPEEIAMQQFSLEGISKSIDDVYLLTEHILRFASVSDQDSVSRLSPLFCHCLYQSISECAWLYREEKGLHRAAQLKTLIQGLETLGTCWKVVGHYMSILEEENALAVVADETMTYEEDARLSY</sequence>
<dbReference type="EMBL" id="CP055898">
    <property type="protein sequence ID" value="QKX53140.1"/>
    <property type="molecule type" value="Genomic_DNA"/>
</dbReference>
<accession>A0A7H8QGS2</accession>
<proteinExistence type="predicted"/>
<protein>
    <recommendedName>
        <fullName evidence="7">Zn(2)-C6 fungal-type domain-containing protein</fullName>
    </recommendedName>
</protein>
<dbReference type="KEGG" id="trg:TRUGW13939_00216"/>
<evidence type="ECO:0000313" key="9">
    <source>
        <dbReference type="Proteomes" id="UP000509510"/>
    </source>
</evidence>
<comment type="subcellular location">
    <subcellularLocation>
        <location evidence="1">Nucleus</location>
    </subcellularLocation>
</comment>
<reference evidence="9" key="1">
    <citation type="submission" date="2020-06" db="EMBL/GenBank/DDBJ databases">
        <title>A chromosome-scale genome assembly of Talaromyces rugulosus W13939.</title>
        <authorList>
            <person name="Wang B."/>
            <person name="Guo L."/>
            <person name="Ye K."/>
            <person name="Wang L."/>
        </authorList>
    </citation>
    <scope>NUCLEOTIDE SEQUENCE [LARGE SCALE GENOMIC DNA]</scope>
    <source>
        <strain evidence="9">W13939</strain>
    </source>
</reference>
<evidence type="ECO:0000256" key="2">
    <source>
        <dbReference type="ARBA" id="ARBA00022723"/>
    </source>
</evidence>
<evidence type="ECO:0000256" key="6">
    <source>
        <dbReference type="ARBA" id="ARBA00023242"/>
    </source>
</evidence>
<dbReference type="Pfam" id="PF04082">
    <property type="entry name" value="Fungal_trans"/>
    <property type="match status" value="1"/>
</dbReference>
<organism evidence="8 9">
    <name type="scientific">Talaromyces rugulosus</name>
    <name type="common">Penicillium rugulosum</name>
    <dbReference type="NCBI Taxonomy" id="121627"/>
    <lineage>
        <taxon>Eukaryota</taxon>
        <taxon>Fungi</taxon>
        <taxon>Dikarya</taxon>
        <taxon>Ascomycota</taxon>
        <taxon>Pezizomycotina</taxon>
        <taxon>Eurotiomycetes</taxon>
        <taxon>Eurotiomycetidae</taxon>
        <taxon>Eurotiales</taxon>
        <taxon>Trichocomaceae</taxon>
        <taxon>Talaromyces</taxon>
        <taxon>Talaromyces sect. Islandici</taxon>
    </lineage>
</organism>